<name>A0A9I9E309_CUCME</name>
<dbReference type="EnsemblPlants" id="MELO3C027948.2.1">
    <property type="protein sequence ID" value="MELO3C027948.2.1"/>
    <property type="gene ID" value="MELO3C027948.2"/>
</dbReference>
<reference evidence="1" key="1">
    <citation type="submission" date="2023-03" db="UniProtKB">
        <authorList>
            <consortium name="EnsemblPlants"/>
        </authorList>
    </citation>
    <scope>IDENTIFICATION</scope>
</reference>
<proteinExistence type="predicted"/>
<evidence type="ECO:0000313" key="1">
    <source>
        <dbReference type="EnsemblPlants" id="MELO3C027948.2.1"/>
    </source>
</evidence>
<sequence length="55" mass="6467">MWPYFFSLEGGSVERRFRSRGITEFQVRVFLLLDPESRLKPYVPYGYVHPSGALD</sequence>
<dbReference type="AlphaFoldDB" id="A0A9I9E309"/>
<organism evidence="1">
    <name type="scientific">Cucumis melo</name>
    <name type="common">Muskmelon</name>
    <dbReference type="NCBI Taxonomy" id="3656"/>
    <lineage>
        <taxon>Eukaryota</taxon>
        <taxon>Viridiplantae</taxon>
        <taxon>Streptophyta</taxon>
        <taxon>Embryophyta</taxon>
        <taxon>Tracheophyta</taxon>
        <taxon>Spermatophyta</taxon>
        <taxon>Magnoliopsida</taxon>
        <taxon>eudicotyledons</taxon>
        <taxon>Gunneridae</taxon>
        <taxon>Pentapetalae</taxon>
        <taxon>rosids</taxon>
        <taxon>fabids</taxon>
        <taxon>Cucurbitales</taxon>
        <taxon>Cucurbitaceae</taxon>
        <taxon>Benincaseae</taxon>
        <taxon>Cucumis</taxon>
    </lineage>
</organism>
<protein>
    <submittedName>
        <fullName evidence="1">Uncharacterized protein</fullName>
    </submittedName>
</protein>
<accession>A0A9I9E309</accession>
<dbReference type="Gramene" id="MELO3C027948.2.1">
    <property type="protein sequence ID" value="MELO3C027948.2.1"/>
    <property type="gene ID" value="MELO3C027948.2"/>
</dbReference>